<dbReference type="RefSeq" id="WP_156014056.1">
    <property type="nucleotide sequence ID" value="NZ_CP045484.1"/>
</dbReference>
<reference evidence="1 4" key="2">
    <citation type="submission" date="2020-08" db="EMBL/GenBank/DDBJ databases">
        <title>Genomic Encyclopedia of Type Strains, Phase IV (KMG-IV): sequencing the most valuable type-strain genomes for metagenomic binning, comparative biology and taxonomic classification.</title>
        <authorList>
            <person name="Goeker M."/>
        </authorList>
    </citation>
    <scope>NUCLEOTIDE SEQUENCE [LARGE SCALE GENOMIC DNA]</scope>
    <source>
        <strain evidence="1 4">DSM 12421</strain>
    </source>
</reference>
<dbReference type="OrthoDB" id="42020at2157"/>
<name>A0A650CF85_SULOH</name>
<sequence>MKSETSSLKEFEENIIANVYASEPRFSFQLPDLADDFRPDWYDVVILGKRQEDPLRSWDDPGRDVSLSGGDVLFHYLDHVVSRGLVYQYT</sequence>
<dbReference type="EMBL" id="JACHFY010000011">
    <property type="protein sequence ID" value="MBB5254115.1"/>
    <property type="molecule type" value="Genomic_DNA"/>
</dbReference>
<dbReference type="EMBL" id="CP045484">
    <property type="protein sequence ID" value="QGR16500.1"/>
    <property type="molecule type" value="Genomic_DNA"/>
</dbReference>
<dbReference type="Proteomes" id="UP000427373">
    <property type="component" value="Chromosome"/>
</dbReference>
<evidence type="ECO:0000313" key="3">
    <source>
        <dbReference type="Proteomes" id="UP000427373"/>
    </source>
</evidence>
<evidence type="ECO:0000313" key="1">
    <source>
        <dbReference type="EMBL" id="MBB5254115.1"/>
    </source>
</evidence>
<evidence type="ECO:0000313" key="4">
    <source>
        <dbReference type="Proteomes" id="UP000582213"/>
    </source>
</evidence>
<dbReference type="GeneID" id="42800434"/>
<gene>
    <name evidence="2" type="ORF">D1869_04275</name>
    <name evidence="1" type="ORF">HNQ62_001888</name>
</gene>
<accession>A0A650CF85</accession>
<proteinExistence type="predicted"/>
<keyword evidence="3" id="KW-1185">Reference proteome</keyword>
<dbReference type="KEGG" id="soh:D1869_04275"/>
<reference evidence="2 3" key="1">
    <citation type="submission" date="2019-10" db="EMBL/GenBank/DDBJ databases">
        <title>Genome Sequences from Six Type Strain Members of the Archaeal Family Sulfolobaceae: Acidianus ambivalens, Acidianus infernus, Metallosphaera prunae, Stygiolobus azoricus, Sulfolobus metallicus, and Sulfurisphaera ohwakuensis.</title>
        <authorList>
            <person name="Counts J.A."/>
            <person name="Kelly R.M."/>
        </authorList>
    </citation>
    <scope>NUCLEOTIDE SEQUENCE [LARGE SCALE GENOMIC DNA]</scope>
    <source>
        <strain evidence="2 3">TA-1</strain>
    </source>
</reference>
<organism evidence="2 3">
    <name type="scientific">Sulfurisphaera ohwakuensis</name>
    <dbReference type="NCBI Taxonomy" id="69656"/>
    <lineage>
        <taxon>Archaea</taxon>
        <taxon>Thermoproteota</taxon>
        <taxon>Thermoprotei</taxon>
        <taxon>Sulfolobales</taxon>
        <taxon>Sulfolobaceae</taxon>
        <taxon>Sulfurisphaera</taxon>
    </lineage>
</organism>
<evidence type="ECO:0000313" key="2">
    <source>
        <dbReference type="EMBL" id="QGR16500.1"/>
    </source>
</evidence>
<dbReference type="Proteomes" id="UP000582213">
    <property type="component" value="Unassembled WGS sequence"/>
</dbReference>
<protein>
    <submittedName>
        <fullName evidence="2">Uncharacterized protein</fullName>
    </submittedName>
</protein>
<dbReference type="AlphaFoldDB" id="A0A650CF85"/>